<keyword evidence="4" id="KW-1185">Reference proteome</keyword>
<name>A0ABV3LSE7_9ACTN</name>
<protein>
    <recommendedName>
        <fullName evidence="5">Secreted protein</fullName>
    </recommendedName>
</protein>
<feature type="region of interest" description="Disordered" evidence="1">
    <location>
        <begin position="32"/>
        <end position="52"/>
    </location>
</feature>
<feature type="chain" id="PRO_5046200395" description="Secreted protein" evidence="2">
    <location>
        <begin position="30"/>
        <end position="347"/>
    </location>
</feature>
<comment type="caution">
    <text evidence="3">The sequence shown here is derived from an EMBL/GenBank/DDBJ whole genome shotgun (WGS) entry which is preliminary data.</text>
</comment>
<keyword evidence="2" id="KW-0732">Signal</keyword>
<evidence type="ECO:0000256" key="2">
    <source>
        <dbReference type="SAM" id="SignalP"/>
    </source>
</evidence>
<feature type="signal peptide" evidence="2">
    <location>
        <begin position="1"/>
        <end position="29"/>
    </location>
</feature>
<proteinExistence type="predicted"/>
<evidence type="ECO:0000256" key="1">
    <source>
        <dbReference type="SAM" id="MobiDB-lite"/>
    </source>
</evidence>
<dbReference type="Proteomes" id="UP001553843">
    <property type="component" value="Unassembled WGS sequence"/>
</dbReference>
<organism evidence="3 4">
    <name type="scientific">Streptomyces huasconensis</name>
    <dbReference type="NCBI Taxonomy" id="1854574"/>
    <lineage>
        <taxon>Bacteria</taxon>
        <taxon>Bacillati</taxon>
        <taxon>Actinomycetota</taxon>
        <taxon>Actinomycetes</taxon>
        <taxon>Kitasatosporales</taxon>
        <taxon>Streptomycetaceae</taxon>
        <taxon>Streptomyces</taxon>
    </lineage>
</organism>
<evidence type="ECO:0000313" key="3">
    <source>
        <dbReference type="EMBL" id="MEW2361247.1"/>
    </source>
</evidence>
<reference evidence="3 4" key="1">
    <citation type="submission" date="2024-06" db="EMBL/GenBank/DDBJ databases">
        <title>The Natural Products Discovery Center: Release of the First 8490 Sequenced Strains for Exploring Actinobacteria Biosynthetic Diversity.</title>
        <authorList>
            <person name="Kalkreuter E."/>
            <person name="Kautsar S.A."/>
            <person name="Yang D."/>
            <person name="Bader C.D."/>
            <person name="Teijaro C.N."/>
            <person name="Fluegel L."/>
            <person name="Davis C.M."/>
            <person name="Simpson J.R."/>
            <person name="Lauterbach L."/>
            <person name="Steele A.D."/>
            <person name="Gui C."/>
            <person name="Meng S."/>
            <person name="Li G."/>
            <person name="Viehrig K."/>
            <person name="Ye F."/>
            <person name="Su P."/>
            <person name="Kiefer A.F."/>
            <person name="Nichols A."/>
            <person name="Cepeda A.J."/>
            <person name="Yan W."/>
            <person name="Fan B."/>
            <person name="Jiang Y."/>
            <person name="Adhikari A."/>
            <person name="Zheng C.-J."/>
            <person name="Schuster L."/>
            <person name="Cowan T.M."/>
            <person name="Smanski M.J."/>
            <person name="Chevrette M.G."/>
            <person name="De Carvalho L.P.S."/>
            <person name="Shen B."/>
        </authorList>
    </citation>
    <scope>NUCLEOTIDE SEQUENCE [LARGE SCALE GENOMIC DNA]</scope>
    <source>
        <strain evidence="3 4">NPDC047833</strain>
    </source>
</reference>
<gene>
    <name evidence="3" type="ORF">AB0887_04625</name>
</gene>
<accession>A0ABV3LSE7</accession>
<dbReference type="EMBL" id="JBEYRS010000001">
    <property type="protein sequence ID" value="MEW2361247.1"/>
    <property type="molecule type" value="Genomic_DNA"/>
</dbReference>
<dbReference type="RefSeq" id="WP_359776155.1">
    <property type="nucleotide sequence ID" value="NZ_JBEYRR010000003.1"/>
</dbReference>
<dbReference type="PROSITE" id="PS51257">
    <property type="entry name" value="PROKAR_LIPOPROTEIN"/>
    <property type="match status" value="1"/>
</dbReference>
<evidence type="ECO:0008006" key="5">
    <source>
        <dbReference type="Google" id="ProtNLM"/>
    </source>
</evidence>
<sequence>MHAVTARRNWLAIGALTAACALTPSAAMAEWGKPGGSNGEVRQENKQENQSLSSRITFKGAIAGSSDKSGSLAPVGDWTPPACWYEPYSADQFAKDTERGYHMVADDPKQPLYARKSVHDFRNTYKDGKYKNYNRDKADEGSWWVAQRDPDRWMEDAAQKCDREPFWVENGEPVDDPNAVDPEILAGLAYNRIKLPDTHVTLAPEDKTKVNLPTWAWLDKATFKKVSVTAVLNAQGINIEATTTARPVALKLEPGTADAETFPASGECGFNEDGSIGEAWARGKSDRTPPCGIKYLRSSGNGSYDLKATITWEVTWEGTGVPGGRLPDGSFGTTQNVTVEEVQSINR</sequence>
<evidence type="ECO:0000313" key="4">
    <source>
        <dbReference type="Proteomes" id="UP001553843"/>
    </source>
</evidence>